<gene>
    <name evidence="2" type="ORF">COU29_03140</name>
</gene>
<keyword evidence="1" id="KW-0812">Transmembrane</keyword>
<keyword evidence="1" id="KW-1133">Transmembrane helix</keyword>
<evidence type="ECO:0000313" key="2">
    <source>
        <dbReference type="EMBL" id="PIT88236.1"/>
    </source>
</evidence>
<organism evidence="2 3">
    <name type="scientific">Candidatus Magasanikbacteria bacterium CG10_big_fil_rev_8_21_14_0_10_36_32</name>
    <dbReference type="NCBI Taxonomy" id="1974646"/>
    <lineage>
        <taxon>Bacteria</taxon>
        <taxon>Candidatus Magasanikiibacteriota</taxon>
    </lineage>
</organism>
<dbReference type="EMBL" id="PFBV01000004">
    <property type="protein sequence ID" value="PIT88236.1"/>
    <property type="molecule type" value="Genomic_DNA"/>
</dbReference>
<evidence type="ECO:0000313" key="3">
    <source>
        <dbReference type="Proteomes" id="UP000231426"/>
    </source>
</evidence>
<sequence length="170" mass="18711">MTIDTNQIFQSKIFKGIVIGIGVLFVLSIGFKVGFIIGVKKADFSCRWSDNYQRNFGGPKAGILVGFKGKEFVDANGTVGQIININSSTLVVKGVNDVEKIILTDDATSIQRFRDTIKIDDLTVGDNIIVIGQPNNDGQIEAKFVRVMPTVNEVNSQNMLPPPDMMLFKR</sequence>
<accession>A0A2M6W633</accession>
<keyword evidence="1" id="KW-0472">Membrane</keyword>
<evidence type="ECO:0000256" key="1">
    <source>
        <dbReference type="SAM" id="Phobius"/>
    </source>
</evidence>
<protein>
    <submittedName>
        <fullName evidence="2">Uncharacterized protein</fullName>
    </submittedName>
</protein>
<feature type="transmembrane region" description="Helical" evidence="1">
    <location>
        <begin position="17"/>
        <end position="39"/>
    </location>
</feature>
<reference evidence="3" key="1">
    <citation type="submission" date="2017-09" db="EMBL/GenBank/DDBJ databases">
        <title>Depth-based differentiation of microbial function through sediment-hosted aquifers and enrichment of novel symbionts in the deep terrestrial subsurface.</title>
        <authorList>
            <person name="Probst A.J."/>
            <person name="Ladd B."/>
            <person name="Jarett J.K."/>
            <person name="Geller-Mcgrath D.E."/>
            <person name="Sieber C.M.K."/>
            <person name="Emerson J.B."/>
            <person name="Anantharaman K."/>
            <person name="Thomas B.C."/>
            <person name="Malmstrom R."/>
            <person name="Stieglmeier M."/>
            <person name="Klingl A."/>
            <person name="Woyke T."/>
            <person name="Ryan C.M."/>
            <person name="Banfield J.F."/>
        </authorList>
    </citation>
    <scope>NUCLEOTIDE SEQUENCE [LARGE SCALE GENOMIC DNA]</scope>
</reference>
<dbReference type="AlphaFoldDB" id="A0A2M6W633"/>
<comment type="caution">
    <text evidence="2">The sequence shown here is derived from an EMBL/GenBank/DDBJ whole genome shotgun (WGS) entry which is preliminary data.</text>
</comment>
<name>A0A2M6W633_9BACT</name>
<proteinExistence type="predicted"/>
<dbReference type="Proteomes" id="UP000231426">
    <property type="component" value="Unassembled WGS sequence"/>
</dbReference>